<dbReference type="Gene3D" id="6.20.210.20">
    <property type="entry name" value="THAP domain"/>
    <property type="match status" value="1"/>
</dbReference>
<sequence length="486" mass="54103">MPGNSCTLCKSSWDNTISMFALPSDKYLRKEWEAACGIKLAPSSRICAKHFVVKDFVKNNPKRTRLQPDAVPSLNLSIKRKEANNMLFNSNNSYRKNRASLGQLVYFVNFAKMEPKILTSKFSTVKHLWEDLAQHLNELDGASRTPLKWKETMATWRCQLRCRARRGKSSGMPEFDEFALYNFGQQSMDELNETAHNSTSTEFDAQDSNDRNDENNDSIEADVTIKAEVDYSDEEVSATLHNLPGSCVTEVDPQAEAITGVEDEIDIKPDIDNEKVHEATNSGSTTKIQTLGFPRSSRSKIFFIPRHGINSENNTTEDFAEPKNLKRKIDSEISAKDGASKVVVIGESANSAENLPQNFDPDTRINGINQSVATTSTSNEFQNSRSCAPSSASKVLERGETPLCLDNLSQSASGSSPTAQMPESSTTECKTTTLQEVYETVLASIRRRDERDEQFSNVIQELAGAVTRMADNIKQLEEVLTFCANN</sequence>
<protein>
    <recommendedName>
        <fullName evidence="14">THAP-type domain-containing protein</fullName>
    </recommendedName>
</protein>
<keyword evidence="9" id="KW-0804">Transcription</keyword>
<keyword evidence="10" id="KW-0539">Nucleus</keyword>
<evidence type="ECO:0000256" key="5">
    <source>
        <dbReference type="ARBA" id="ARBA00022833"/>
    </source>
</evidence>
<evidence type="ECO:0000256" key="10">
    <source>
        <dbReference type="ARBA" id="ARBA00023242"/>
    </source>
</evidence>
<name>W8C5M9_CERCA</name>
<dbReference type="OrthoDB" id="5982876at2759"/>
<accession>W8C5M9</accession>
<dbReference type="GO" id="GO:0008270">
    <property type="term" value="F:zinc ion binding"/>
    <property type="evidence" value="ECO:0007669"/>
    <property type="project" value="UniProtKB-KW"/>
</dbReference>
<evidence type="ECO:0000256" key="6">
    <source>
        <dbReference type="ARBA" id="ARBA00023015"/>
    </source>
</evidence>
<feature type="region of interest" description="Disordered" evidence="13">
    <location>
        <begin position="408"/>
        <end position="429"/>
    </location>
</feature>
<evidence type="ECO:0000256" key="11">
    <source>
        <dbReference type="ARBA" id="ARBA00023306"/>
    </source>
</evidence>
<dbReference type="InterPro" id="IPR006612">
    <property type="entry name" value="THAP_Znf"/>
</dbReference>
<evidence type="ECO:0000256" key="8">
    <source>
        <dbReference type="ARBA" id="ARBA00023125"/>
    </source>
</evidence>
<reference evidence="15" key="2">
    <citation type="journal article" date="2014" name="BMC Genomics">
        <title>A genomic perspective to assessing quality of mass-reared SIT flies used in Mediterranean fruit fly (Ceratitis capitata) eradication in California.</title>
        <authorList>
            <person name="Calla B."/>
            <person name="Hall B."/>
            <person name="Hou S."/>
            <person name="Geib S.M."/>
        </authorList>
    </citation>
    <scope>NUCLEOTIDE SEQUENCE</scope>
</reference>
<evidence type="ECO:0000256" key="3">
    <source>
        <dbReference type="ARBA" id="ARBA00022723"/>
    </source>
</evidence>
<dbReference type="InterPro" id="IPR038441">
    <property type="entry name" value="THAP_Znf_sf"/>
</dbReference>
<evidence type="ECO:0000256" key="2">
    <source>
        <dbReference type="ARBA" id="ARBA00006177"/>
    </source>
</evidence>
<keyword evidence="7" id="KW-0175">Coiled coil</keyword>
<dbReference type="PANTHER" id="PTHR46600:SF1">
    <property type="entry name" value="THAP DOMAIN-CONTAINING PROTEIN 1"/>
    <property type="match status" value="1"/>
</dbReference>
<keyword evidence="5" id="KW-0862">Zinc</keyword>
<dbReference type="GO" id="GO:0043565">
    <property type="term" value="F:sequence-specific DNA binding"/>
    <property type="evidence" value="ECO:0007669"/>
    <property type="project" value="InterPro"/>
</dbReference>
<dbReference type="SMART" id="SM00980">
    <property type="entry name" value="THAP"/>
    <property type="match status" value="1"/>
</dbReference>
<evidence type="ECO:0000256" key="13">
    <source>
        <dbReference type="SAM" id="MobiDB-lite"/>
    </source>
</evidence>
<proteinExistence type="evidence at transcript level"/>
<reference evidence="15" key="1">
    <citation type="submission" date="2013-07" db="EMBL/GenBank/DDBJ databases">
        <authorList>
            <person name="Geib S."/>
        </authorList>
    </citation>
    <scope>NUCLEOTIDE SEQUENCE</scope>
</reference>
<keyword evidence="4 12" id="KW-0863">Zinc-finger</keyword>
<keyword evidence="8 12" id="KW-0238">DNA-binding</keyword>
<feature type="region of interest" description="Disordered" evidence="13">
    <location>
        <begin position="195"/>
        <end position="221"/>
    </location>
</feature>
<evidence type="ECO:0000256" key="7">
    <source>
        <dbReference type="ARBA" id="ARBA00023054"/>
    </source>
</evidence>
<evidence type="ECO:0000256" key="4">
    <source>
        <dbReference type="ARBA" id="ARBA00022771"/>
    </source>
</evidence>
<dbReference type="PANTHER" id="PTHR46600">
    <property type="entry name" value="THAP DOMAIN-CONTAINING"/>
    <property type="match status" value="1"/>
</dbReference>
<feature type="domain" description="THAP-type" evidence="14">
    <location>
        <begin position="1"/>
        <end position="75"/>
    </location>
</feature>
<dbReference type="GO" id="GO:0005654">
    <property type="term" value="C:nucleoplasm"/>
    <property type="evidence" value="ECO:0007669"/>
    <property type="project" value="UniProtKB-SubCell"/>
</dbReference>
<comment type="similarity">
    <text evidence="2">Belongs to the THAP1 family.</text>
</comment>
<dbReference type="AlphaFoldDB" id="W8C5M9"/>
<dbReference type="Pfam" id="PF05485">
    <property type="entry name" value="THAP"/>
    <property type="match status" value="1"/>
</dbReference>
<organism evidence="15">
    <name type="scientific">Ceratitis capitata</name>
    <name type="common">Mediterranean fruit fly</name>
    <name type="synonym">Tephritis capitata</name>
    <dbReference type="NCBI Taxonomy" id="7213"/>
    <lineage>
        <taxon>Eukaryota</taxon>
        <taxon>Metazoa</taxon>
        <taxon>Ecdysozoa</taxon>
        <taxon>Arthropoda</taxon>
        <taxon>Hexapoda</taxon>
        <taxon>Insecta</taxon>
        <taxon>Pterygota</taxon>
        <taxon>Neoptera</taxon>
        <taxon>Endopterygota</taxon>
        <taxon>Diptera</taxon>
        <taxon>Brachycera</taxon>
        <taxon>Muscomorpha</taxon>
        <taxon>Tephritoidea</taxon>
        <taxon>Tephritidae</taxon>
        <taxon>Ceratitis</taxon>
        <taxon>Ceratitis</taxon>
    </lineage>
</organism>
<evidence type="ECO:0000313" key="15">
    <source>
        <dbReference type="EMBL" id="JAC04904.1"/>
    </source>
</evidence>
<dbReference type="SMART" id="SM00692">
    <property type="entry name" value="DM3"/>
    <property type="match status" value="1"/>
</dbReference>
<dbReference type="SUPFAM" id="SSF57716">
    <property type="entry name" value="Glucocorticoid receptor-like (DNA-binding domain)"/>
    <property type="match status" value="1"/>
</dbReference>
<keyword evidence="6" id="KW-0805">Transcription regulation</keyword>
<dbReference type="InterPro" id="IPR026516">
    <property type="entry name" value="THAP1/10"/>
</dbReference>
<evidence type="ECO:0000256" key="12">
    <source>
        <dbReference type="PROSITE-ProRule" id="PRU00309"/>
    </source>
</evidence>
<evidence type="ECO:0000256" key="1">
    <source>
        <dbReference type="ARBA" id="ARBA00004642"/>
    </source>
</evidence>
<keyword evidence="11" id="KW-0131">Cell cycle</keyword>
<dbReference type="PROSITE" id="PS50950">
    <property type="entry name" value="ZF_THAP"/>
    <property type="match status" value="1"/>
</dbReference>
<evidence type="ECO:0000256" key="9">
    <source>
        <dbReference type="ARBA" id="ARBA00023163"/>
    </source>
</evidence>
<evidence type="ECO:0000259" key="14">
    <source>
        <dbReference type="PROSITE" id="PS50950"/>
    </source>
</evidence>
<dbReference type="EMBL" id="GAMC01001652">
    <property type="protein sequence ID" value="JAC04904.1"/>
    <property type="molecule type" value="mRNA"/>
</dbReference>
<keyword evidence="3" id="KW-0479">Metal-binding</keyword>
<comment type="subcellular location">
    <subcellularLocation>
        <location evidence="1">Nucleus</location>
        <location evidence="1">Nucleoplasm</location>
    </subcellularLocation>
</comment>